<dbReference type="InterPro" id="IPR017996">
    <property type="entry name" value="MRJP/yellow-related"/>
</dbReference>
<evidence type="ECO:0000256" key="3">
    <source>
        <dbReference type="SAM" id="SignalP"/>
    </source>
</evidence>
<dbReference type="Gene3D" id="2.120.10.30">
    <property type="entry name" value="TolB, C-terminal domain"/>
    <property type="match status" value="1"/>
</dbReference>
<comment type="caution">
    <text evidence="4">The sequence shown here is derived from an EMBL/GenBank/DDBJ whole genome shotgun (WGS) entry which is preliminary data.</text>
</comment>
<name>A0AAE3N566_9HYPH</name>
<keyword evidence="5" id="KW-1185">Reference proteome</keyword>
<protein>
    <submittedName>
        <fullName evidence="4">Major royal jelly family protein</fullName>
    </submittedName>
</protein>
<feature type="chain" id="PRO_5041898271" evidence="3">
    <location>
        <begin position="28"/>
        <end position="390"/>
    </location>
</feature>
<feature type="signal peptide" evidence="3">
    <location>
        <begin position="1"/>
        <end position="27"/>
    </location>
</feature>
<dbReference type="PANTHER" id="PTHR10009">
    <property type="entry name" value="PROTEIN YELLOW-RELATED"/>
    <property type="match status" value="1"/>
</dbReference>
<dbReference type="GO" id="GO:0005576">
    <property type="term" value="C:extracellular region"/>
    <property type="evidence" value="ECO:0007669"/>
    <property type="project" value="UniProtKB-SubCell"/>
</dbReference>
<evidence type="ECO:0000313" key="4">
    <source>
        <dbReference type="EMBL" id="MCX8999899.1"/>
    </source>
</evidence>
<dbReference type="Pfam" id="PF03022">
    <property type="entry name" value="MRJP"/>
    <property type="match status" value="1"/>
</dbReference>
<dbReference type="SUPFAM" id="SSF101898">
    <property type="entry name" value="NHL repeat"/>
    <property type="match status" value="1"/>
</dbReference>
<evidence type="ECO:0000256" key="2">
    <source>
        <dbReference type="ARBA" id="ARBA00022525"/>
    </source>
</evidence>
<comment type="subcellular location">
    <subcellularLocation>
        <location evidence="1">Secreted</location>
    </subcellularLocation>
</comment>
<keyword evidence="2" id="KW-0964">Secreted</keyword>
<accession>A0AAE3N566</accession>
<gene>
    <name evidence="4" type="ORF">NOF55_22600</name>
</gene>
<dbReference type="AlphaFoldDB" id="A0AAE3N566"/>
<dbReference type="PANTHER" id="PTHR10009:SF18">
    <property type="entry name" value="PROTEIN YELLOW-LIKE PROTEIN"/>
    <property type="match status" value="1"/>
</dbReference>
<dbReference type="RefSeq" id="WP_306413399.1">
    <property type="nucleotide sequence ID" value="NZ_JANFPI010000012.1"/>
</dbReference>
<reference evidence="4" key="1">
    <citation type="submission" date="2022-07" db="EMBL/GenBank/DDBJ databases">
        <title>Ectorhizobium quercum gen.nov., sp. nov.</title>
        <authorList>
            <person name="Ma T."/>
            <person name="Li Y."/>
        </authorList>
    </citation>
    <scope>NUCLEOTIDE SEQUENCE</scope>
    <source>
        <strain evidence="4">BDR2-2</strain>
    </source>
</reference>
<dbReference type="Proteomes" id="UP001208771">
    <property type="component" value="Unassembled WGS sequence"/>
</dbReference>
<proteinExistence type="predicted"/>
<evidence type="ECO:0000256" key="1">
    <source>
        <dbReference type="ARBA" id="ARBA00004613"/>
    </source>
</evidence>
<organism evidence="4 5">
    <name type="scientific">Ectorhizobium quercum</name>
    <dbReference type="NCBI Taxonomy" id="2965071"/>
    <lineage>
        <taxon>Bacteria</taxon>
        <taxon>Pseudomonadati</taxon>
        <taxon>Pseudomonadota</taxon>
        <taxon>Alphaproteobacteria</taxon>
        <taxon>Hyphomicrobiales</taxon>
        <taxon>Rhizobiaceae</taxon>
        <taxon>Ectorhizobium</taxon>
    </lineage>
</organism>
<dbReference type="EMBL" id="JANFPI010000012">
    <property type="protein sequence ID" value="MCX8999899.1"/>
    <property type="molecule type" value="Genomic_DNA"/>
</dbReference>
<keyword evidence="3" id="KW-0732">Signal</keyword>
<sequence length="390" mass="41976">MNRRRFCQSMLLASAAGFFPTLRTAHATSGAVDYGATKGVGPDLVEVAHSPWVCNAAAVTRDGKVFFGLPRWSDTAETPSVARLGENGQLEPFPGGGWNAWQPGEPGDEAFVSVNAIHIFDDDTLWVVDKGSPTAGAPSQRLLQFDTGSGALLRTITFDEAALPPGAGINDLRFDAENIYVTDSGAGAILVHNLESGRTLRRLADHASTKASPERPPYGEGGQLLQHADGSPFVVHADQLEISPDGHWLYYQAVTGPLYRVPTTALRDESLSEEALAEQVEFFYDTPTLMGTGMDDAGNIYMAEFGNPRITVLSPDGTLRVLAEDDRLWGPDALFISEQREIYIPCPQLGRHAANRGPDGEDAVVLPYTIYKVALPDTFGGRQPVPPVAT</sequence>
<evidence type="ECO:0000313" key="5">
    <source>
        <dbReference type="Proteomes" id="UP001208771"/>
    </source>
</evidence>
<dbReference type="InterPro" id="IPR011042">
    <property type="entry name" value="6-blade_b-propeller_TolB-like"/>
</dbReference>